<keyword evidence="3" id="KW-1185">Reference proteome</keyword>
<feature type="signal peptide" evidence="1">
    <location>
        <begin position="1"/>
        <end position="25"/>
    </location>
</feature>
<evidence type="ECO:0000313" key="3">
    <source>
        <dbReference type="Proteomes" id="UP000194761"/>
    </source>
</evidence>
<evidence type="ECO:0000256" key="1">
    <source>
        <dbReference type="SAM" id="SignalP"/>
    </source>
</evidence>
<comment type="caution">
    <text evidence="2">The sequence shown here is derived from an EMBL/GenBank/DDBJ whole genome shotgun (WGS) entry which is preliminary data.</text>
</comment>
<dbReference type="AlphaFoldDB" id="A0A243RHH2"/>
<keyword evidence="1" id="KW-0732">Signal</keyword>
<accession>A0A243RHH2</accession>
<protein>
    <submittedName>
        <fullName evidence="2">Uncharacterized protein</fullName>
    </submittedName>
</protein>
<sequence>MITKCSFLVAAVLAGSLLAPSPALAEKSSALRSPDPLKAALLSPEDLGSEFTRRGYRTRGLLSPTFARIKKCGTAVKSISAVYRAKAATGLKHKDRWEGISEYIVSGTASEISALERAAKAMVRHCRKITVKTDGSKDIIRKLSIGRLGDSVHGIKFRSGFPDSNLERDAELPAGMMIAIDVVIIRVGNTMIALEHDGNVGEFDPSLTKSAAQTAVTRLHQSLQDN</sequence>
<proteinExistence type="predicted"/>
<evidence type="ECO:0000313" key="2">
    <source>
        <dbReference type="EMBL" id="OUC94236.1"/>
    </source>
</evidence>
<dbReference type="EMBL" id="NGFP01000111">
    <property type="protein sequence ID" value="OUC94236.1"/>
    <property type="molecule type" value="Genomic_DNA"/>
</dbReference>
<feature type="chain" id="PRO_5013372042" evidence="1">
    <location>
        <begin position="26"/>
        <end position="226"/>
    </location>
</feature>
<organism evidence="2 3">
    <name type="scientific">Streptosporangium minutum</name>
    <dbReference type="NCBI Taxonomy" id="569862"/>
    <lineage>
        <taxon>Bacteria</taxon>
        <taxon>Bacillati</taxon>
        <taxon>Actinomycetota</taxon>
        <taxon>Actinomycetes</taxon>
        <taxon>Streptosporangiales</taxon>
        <taxon>Streptosporangiaceae</taxon>
        <taxon>Streptosporangium</taxon>
    </lineage>
</organism>
<name>A0A243RHH2_9ACTN</name>
<dbReference type="Proteomes" id="UP000194761">
    <property type="component" value="Unassembled WGS sequence"/>
</dbReference>
<gene>
    <name evidence="2" type="ORF">CA984_23155</name>
</gene>
<reference evidence="2 3" key="1">
    <citation type="submission" date="2017-05" db="EMBL/GenBank/DDBJ databases">
        <title>Biotechnological potential of actinobacteria isolated from South African environments.</title>
        <authorList>
            <person name="Le Roes-Hill M."/>
            <person name="Prins A."/>
            <person name="Durrell K.A."/>
        </authorList>
    </citation>
    <scope>NUCLEOTIDE SEQUENCE [LARGE SCALE GENOMIC DNA]</scope>
    <source>
        <strain evidence="2">M26</strain>
    </source>
</reference>